<dbReference type="PANTHER" id="PTHR35580">
    <property type="entry name" value="CELL SURFACE GLYCOPROTEIN (S-LAYER PROTEIN)-LIKE PROTEIN"/>
    <property type="match status" value="1"/>
</dbReference>
<evidence type="ECO:0008006" key="3">
    <source>
        <dbReference type="Google" id="ProtNLM"/>
    </source>
</evidence>
<protein>
    <recommendedName>
        <fullName evidence="3">Beta-propeller repeat-containing protein</fullName>
    </recommendedName>
</protein>
<dbReference type="PANTHER" id="PTHR35580:SF1">
    <property type="entry name" value="PHYTASE-LIKE DOMAIN-CONTAINING PROTEIN"/>
    <property type="match status" value="1"/>
</dbReference>
<keyword evidence="2" id="KW-1185">Reference proteome</keyword>
<evidence type="ECO:0000313" key="2">
    <source>
        <dbReference type="Proteomes" id="UP001164459"/>
    </source>
</evidence>
<dbReference type="Proteomes" id="UP001164459">
    <property type="component" value="Chromosome"/>
</dbReference>
<accession>A0ABY7GRY6</accession>
<reference evidence="1" key="1">
    <citation type="submission" date="2022-11" db="EMBL/GenBank/DDBJ databases">
        <title>Minimal conservation of predation-associated metabolite biosynthetic gene clusters underscores biosynthetic potential of Myxococcota including descriptions for ten novel species: Archangium lansinium sp. nov., Myxococcus landrumus sp. nov., Nannocystis bai.</title>
        <authorList>
            <person name="Ahearne A."/>
            <person name="Stevens C."/>
            <person name="Dowd S."/>
        </authorList>
    </citation>
    <scope>NUCLEOTIDE SEQUENCE</scope>
    <source>
        <strain evidence="1">Fl3</strain>
    </source>
</reference>
<name>A0ABY7GRY6_9BACT</name>
<gene>
    <name evidence="1" type="ORF">O0S08_26350</name>
</gene>
<sequence>MLAVAPVTVYAAPTHQFGTYKGGTGGDADPDVDFDSNLQIVVVGTTGSTADIAKVGGFDTVLGGTVDGFVAQYATTGALNWGTYYGGAGLDGLATVALNSSDQIYAGGFTESASGVALAGSGPVHQSSLGGGRDGLLVKFSNAGTPIWATYFGGPGEDEIEAVCVGSDGSVFATGYTESSSGIAHSASHHGSLSSTTDAFIAKFTSSGALSWATYYGGTVGPTAGISCAVDSSGNVIVGGTTYATNGIANSGWDSAYSGDRDGFVAKLSSSGTWLWGTYYGGTALETLLSVAVDSSDNVYIAGNTRSGNTGNVIAGGTGAFDTTPNGLSDGFFAKFTSAGSRSWGSYYGGSDEDGLDSISVQGTDVFLSGWTASTSGIATAGSLDTTYNGGTLDGMMVLTTTSGGTPWYGQYIGGPDEDSADSIVGRSTGHVAVVGHTWSLSGIATTGAADTSHGGGVDVFLEYFEMWPM</sequence>
<dbReference type="InterPro" id="IPR052918">
    <property type="entry name" value="Motility_Chemotaxis_Reg"/>
</dbReference>
<evidence type="ECO:0000313" key="1">
    <source>
        <dbReference type="EMBL" id="WAS89729.1"/>
    </source>
</evidence>
<dbReference type="RefSeq" id="WP_269032039.1">
    <property type="nucleotide sequence ID" value="NZ_CP114040.1"/>
</dbReference>
<dbReference type="EMBL" id="CP114040">
    <property type="protein sequence ID" value="WAS89729.1"/>
    <property type="molecule type" value="Genomic_DNA"/>
</dbReference>
<organism evidence="1 2">
    <name type="scientific">Nannocystis punicea</name>
    <dbReference type="NCBI Taxonomy" id="2995304"/>
    <lineage>
        <taxon>Bacteria</taxon>
        <taxon>Pseudomonadati</taxon>
        <taxon>Myxococcota</taxon>
        <taxon>Polyangia</taxon>
        <taxon>Nannocystales</taxon>
        <taxon>Nannocystaceae</taxon>
        <taxon>Nannocystis</taxon>
    </lineage>
</organism>
<proteinExistence type="predicted"/>